<dbReference type="Proteomes" id="UP001143856">
    <property type="component" value="Unassembled WGS sequence"/>
</dbReference>
<sequence length="348" mass="37847">MIENRQNRMIFQSLAYSSSSAVQCHPFCHDALREAKAEGRTSNYGCVGFFPLRTDIPWERIPGTSTIVALGKCTCDNYLLNTIADLVIDTFPIIAETGRYIILPAFKTLLNIGLQLIPGAGKALDARLYAAMTAAQIAAYAYPPEEYPEDAFSWWLSPCGGADLVPDDIKKAFDILSNVADGVSSFKPPKNIRKGSGKKGDAANPVNLSKPKARTGKGSNSTGSSSSSTKKKKCAGASYVKRPRPAVTIWYDEHKGASWMDMTNREERCCDADEYPPAYLLDDTSPAFVNSGKNAQGQSIRYLASGENRGAGSMWKGACFSPHVAALSESEFKSKVNERSIKESSEQH</sequence>
<gene>
    <name evidence="1" type="ORF">NUW58_g2428</name>
</gene>
<protein>
    <submittedName>
        <fullName evidence="1">Uncharacterized protein</fullName>
    </submittedName>
</protein>
<reference evidence="1" key="1">
    <citation type="submission" date="2022-10" db="EMBL/GenBank/DDBJ databases">
        <title>Genome Sequence of Xylaria curta.</title>
        <authorList>
            <person name="Buettner E."/>
        </authorList>
    </citation>
    <scope>NUCLEOTIDE SEQUENCE</scope>
    <source>
        <strain evidence="1">Babe10</strain>
    </source>
</reference>
<accession>A0ACC1PFK8</accession>
<organism evidence="1 2">
    <name type="scientific">Xylaria curta</name>
    <dbReference type="NCBI Taxonomy" id="42375"/>
    <lineage>
        <taxon>Eukaryota</taxon>
        <taxon>Fungi</taxon>
        <taxon>Dikarya</taxon>
        <taxon>Ascomycota</taxon>
        <taxon>Pezizomycotina</taxon>
        <taxon>Sordariomycetes</taxon>
        <taxon>Xylariomycetidae</taxon>
        <taxon>Xylariales</taxon>
        <taxon>Xylariaceae</taxon>
        <taxon>Xylaria</taxon>
    </lineage>
</organism>
<dbReference type="EMBL" id="JAPDGR010000314">
    <property type="protein sequence ID" value="KAJ2991695.1"/>
    <property type="molecule type" value="Genomic_DNA"/>
</dbReference>
<evidence type="ECO:0000313" key="2">
    <source>
        <dbReference type="Proteomes" id="UP001143856"/>
    </source>
</evidence>
<evidence type="ECO:0000313" key="1">
    <source>
        <dbReference type="EMBL" id="KAJ2991695.1"/>
    </source>
</evidence>
<name>A0ACC1PFK8_9PEZI</name>
<comment type="caution">
    <text evidence="1">The sequence shown here is derived from an EMBL/GenBank/DDBJ whole genome shotgun (WGS) entry which is preliminary data.</text>
</comment>
<keyword evidence="2" id="KW-1185">Reference proteome</keyword>
<proteinExistence type="predicted"/>